<keyword evidence="6 14" id="KW-0004">4Fe-4S</keyword>
<dbReference type="Pfam" id="PF00037">
    <property type="entry name" value="Fer4"/>
    <property type="match status" value="1"/>
</dbReference>
<evidence type="ECO:0000313" key="17">
    <source>
        <dbReference type="EMBL" id="SHJ26204.1"/>
    </source>
</evidence>
<evidence type="ECO:0000256" key="13">
    <source>
        <dbReference type="ARBA" id="ARBA00048332"/>
    </source>
</evidence>
<keyword evidence="10 14" id="KW-0408">Iron</keyword>
<dbReference type="InterPro" id="IPR045025">
    <property type="entry name" value="HACL1-like"/>
</dbReference>
<protein>
    <recommendedName>
        <fullName evidence="4 14">Indolepyruvate oxidoreductase subunit IorA</fullName>
        <shortName evidence="14">IOR</shortName>
        <ecNumber evidence="3 14">1.2.7.8</ecNumber>
    </recommendedName>
    <alternativeName>
        <fullName evidence="12 14">Indolepyruvate ferredoxin oxidoreductase subunit alpha</fullName>
    </alternativeName>
</protein>
<evidence type="ECO:0000256" key="2">
    <source>
        <dbReference type="ARBA" id="ARBA00011238"/>
    </source>
</evidence>
<keyword evidence="18" id="KW-1185">Reference proteome</keyword>
<dbReference type="GO" id="GO:0030976">
    <property type="term" value="F:thiamine pyrophosphate binding"/>
    <property type="evidence" value="ECO:0007669"/>
    <property type="project" value="InterPro"/>
</dbReference>
<feature type="domain" description="4Fe-4S ferredoxin-type" evidence="16">
    <location>
        <begin position="527"/>
        <end position="555"/>
    </location>
</feature>
<feature type="binding site" evidence="15">
    <location>
        <position position="565"/>
    </location>
    <ligand>
        <name>[4Fe-4S] cluster</name>
        <dbReference type="ChEBI" id="CHEBI:49883"/>
        <label>2</label>
    </ligand>
</feature>
<dbReference type="STRING" id="1121950.SAMN02745243_00166"/>
<dbReference type="FunFam" id="3.40.50.970:FF:000039">
    <property type="entry name" value="Indolepyruvate oxidoreductase subunit IorA"/>
    <property type="match status" value="1"/>
</dbReference>
<keyword evidence="17" id="KW-0670">Pyruvate</keyword>
<evidence type="ECO:0000256" key="10">
    <source>
        <dbReference type="ARBA" id="ARBA00023004"/>
    </source>
</evidence>
<comment type="catalytic activity">
    <reaction evidence="13 14">
        <text>indole-3-pyruvate + 2 oxidized [2Fe-2S]-[ferredoxin] + CoA = (indol-3-yl)acetyl-CoA + 2 reduced [2Fe-2S]-[ferredoxin] + CO2 + H(+)</text>
        <dbReference type="Rhea" id="RHEA:12645"/>
        <dbReference type="Rhea" id="RHEA-COMP:10000"/>
        <dbReference type="Rhea" id="RHEA-COMP:10001"/>
        <dbReference type="ChEBI" id="CHEBI:15378"/>
        <dbReference type="ChEBI" id="CHEBI:16526"/>
        <dbReference type="ChEBI" id="CHEBI:17640"/>
        <dbReference type="ChEBI" id="CHEBI:33737"/>
        <dbReference type="ChEBI" id="CHEBI:33738"/>
        <dbReference type="ChEBI" id="CHEBI:57271"/>
        <dbReference type="ChEBI" id="CHEBI:57287"/>
        <dbReference type="EC" id="1.2.7.8"/>
    </reaction>
</comment>
<dbReference type="SUPFAM" id="SSF52922">
    <property type="entry name" value="TK C-terminal domain-like"/>
    <property type="match status" value="1"/>
</dbReference>
<reference evidence="17 18" key="1">
    <citation type="submission" date="2016-11" db="EMBL/GenBank/DDBJ databases">
        <authorList>
            <person name="Jaros S."/>
            <person name="Januszkiewicz K."/>
            <person name="Wedrychowicz H."/>
        </authorList>
    </citation>
    <scope>NUCLEOTIDE SEQUENCE [LARGE SCALE GENOMIC DNA]</scope>
    <source>
        <strain evidence="17 18">DSM 15480</strain>
    </source>
</reference>
<organism evidence="17 18">
    <name type="scientific">Hespellia stercorisuis DSM 15480</name>
    <dbReference type="NCBI Taxonomy" id="1121950"/>
    <lineage>
        <taxon>Bacteria</taxon>
        <taxon>Bacillati</taxon>
        <taxon>Bacillota</taxon>
        <taxon>Clostridia</taxon>
        <taxon>Lachnospirales</taxon>
        <taxon>Lachnospiraceae</taxon>
        <taxon>Hespellia</taxon>
    </lineage>
</organism>
<evidence type="ECO:0000256" key="1">
    <source>
        <dbReference type="ARBA" id="ARBA00002995"/>
    </source>
</evidence>
<feature type="domain" description="4Fe-4S ferredoxin-type" evidence="16">
    <location>
        <begin position="556"/>
        <end position="585"/>
    </location>
</feature>
<evidence type="ECO:0000256" key="5">
    <source>
        <dbReference type="ARBA" id="ARBA00022448"/>
    </source>
</evidence>
<dbReference type="PROSITE" id="PS51379">
    <property type="entry name" value="4FE4S_FER_2"/>
    <property type="match status" value="2"/>
</dbReference>
<dbReference type="SUPFAM" id="SSF54862">
    <property type="entry name" value="4Fe-4S ferredoxins"/>
    <property type="match status" value="1"/>
</dbReference>
<evidence type="ECO:0000256" key="3">
    <source>
        <dbReference type="ARBA" id="ARBA00012812"/>
    </source>
</evidence>
<feature type="binding site" evidence="15">
    <location>
        <position position="568"/>
    </location>
    <ligand>
        <name>[4Fe-4S] cluster</name>
        <dbReference type="ChEBI" id="CHEBI:49883"/>
        <label>2</label>
    </ligand>
</feature>
<evidence type="ECO:0000256" key="14">
    <source>
        <dbReference type="PIRNR" id="PIRNR006439"/>
    </source>
</evidence>
<dbReference type="CDD" id="cd02008">
    <property type="entry name" value="TPP_IOR_alpha"/>
    <property type="match status" value="1"/>
</dbReference>
<evidence type="ECO:0000256" key="7">
    <source>
        <dbReference type="ARBA" id="ARBA00022723"/>
    </source>
</evidence>
<evidence type="ECO:0000256" key="4">
    <source>
        <dbReference type="ARBA" id="ARBA00017710"/>
    </source>
</evidence>
<dbReference type="PIRSF" id="PIRSF006439">
    <property type="entry name" value="Indolepyruvate_ferr_oxidored"/>
    <property type="match status" value="1"/>
</dbReference>
<comment type="cofactor">
    <cofactor evidence="14 15">
        <name>[4Fe-4S] cluster</name>
        <dbReference type="ChEBI" id="CHEBI:49883"/>
    </cofactor>
    <text evidence="14 15">Binds 2 [4Fe-4S] clusters. In this family the first cluster has a non-standard and varying [4Fe-4S] binding motif CX(2)CX(2)CX(4-5)CP.</text>
</comment>
<dbReference type="Gene3D" id="3.30.70.20">
    <property type="match status" value="1"/>
</dbReference>
<proteinExistence type="predicted"/>
<keyword evidence="7 14" id="KW-0479">Metal-binding</keyword>
<dbReference type="InterPro" id="IPR029061">
    <property type="entry name" value="THDP-binding"/>
</dbReference>
<dbReference type="Gene3D" id="3.40.50.970">
    <property type="match status" value="2"/>
</dbReference>
<dbReference type="NCBIfam" id="TIGR03336">
    <property type="entry name" value="IOR_alpha"/>
    <property type="match status" value="1"/>
</dbReference>
<evidence type="ECO:0000256" key="9">
    <source>
        <dbReference type="ARBA" id="ARBA00023002"/>
    </source>
</evidence>
<keyword evidence="9 14" id="KW-0560">Oxidoreductase</keyword>
<keyword evidence="8 14" id="KW-0249">Electron transport</keyword>
<dbReference type="PANTHER" id="PTHR43710:SF5">
    <property type="entry name" value="INDOLEPYRUVATE FERREDOXIN OXIDOREDUCTASE ALPHA SUBUNIT"/>
    <property type="match status" value="1"/>
</dbReference>
<dbReference type="InterPro" id="IPR011766">
    <property type="entry name" value="TPP_enzyme_TPP-bd"/>
</dbReference>
<feature type="binding site" evidence="15">
    <location>
        <position position="571"/>
    </location>
    <ligand>
        <name>[4Fe-4S] cluster</name>
        <dbReference type="ChEBI" id="CHEBI:49883"/>
        <label>2</label>
    </ligand>
</feature>
<dbReference type="GO" id="GO:0051539">
    <property type="term" value="F:4 iron, 4 sulfur cluster binding"/>
    <property type="evidence" value="ECO:0007669"/>
    <property type="project" value="UniProtKB-UniRule"/>
</dbReference>
<feature type="binding site" evidence="15">
    <location>
        <position position="536"/>
    </location>
    <ligand>
        <name>[4Fe-4S] cluster</name>
        <dbReference type="ChEBI" id="CHEBI:49883"/>
        <label>1</label>
    </ligand>
</feature>
<name>A0A1M6HVR7_9FIRM</name>
<dbReference type="SUPFAM" id="SSF52518">
    <property type="entry name" value="Thiamin diphosphate-binding fold (THDP-binding)"/>
    <property type="match status" value="2"/>
</dbReference>
<evidence type="ECO:0000256" key="6">
    <source>
        <dbReference type="ARBA" id="ARBA00022485"/>
    </source>
</evidence>
<evidence type="ECO:0000313" key="18">
    <source>
        <dbReference type="Proteomes" id="UP000184301"/>
    </source>
</evidence>
<dbReference type="Pfam" id="PF02775">
    <property type="entry name" value="TPP_enzyme_C"/>
    <property type="match status" value="1"/>
</dbReference>
<feature type="binding site" evidence="15">
    <location>
        <position position="539"/>
    </location>
    <ligand>
        <name>[4Fe-4S] cluster</name>
        <dbReference type="ChEBI" id="CHEBI:49883"/>
        <label>1</label>
    </ligand>
</feature>
<feature type="binding site" evidence="15">
    <location>
        <position position="547"/>
    </location>
    <ligand>
        <name>[4Fe-4S] cluster</name>
        <dbReference type="ChEBI" id="CHEBI:49883"/>
        <label>2</label>
    </ligand>
</feature>
<dbReference type="GO" id="GO:0043805">
    <property type="term" value="F:indolepyruvate ferredoxin oxidoreductase activity"/>
    <property type="evidence" value="ECO:0007669"/>
    <property type="project" value="UniProtKB-UniRule"/>
</dbReference>
<sequence>MDYKMGDIQRTIMLGNEAIARGAYEAGVKVSAAYPGTPSTEISEALVQYKDAVYAEWSPNEKVATEVAIGASIAGVRAMACMKHVGLNVASDPMYTVSYMGVNAGLLLVVADDPGLYSSQNEQDTRMVARAAQVPVVEPSDSAEAKDFVKIAYELSEQFDRPFIMRTTTRLAHSQGMLELKPREEVADKEYVKDIRKTVMMPGNAKGRHVEIEKRNLELAEAANTLSINRVEMNDTKIGVITSGIPYMYVKEALPDASVLKLGMVNPLPKKLIADFASKVDTLYIVEELDPVIEEQVKSWGIQCIGKEIFTVQGEYSANMLRTAILGEKLELAKPAAAPMRPPILCPGCPHRSAYYVLNKLKMHAAGDIGCYTLGAVAPLSVVDTTICMGASISSLHGMEKAKGKEYIKNWVAVIGDSTFLHTGVNSLMNMIYNKSTGTVMILDNSTTGMTGHQDHAATGKTLQGDPTNAVCIPDLCRALGVKNVVEVNVFDIALLEKTIREETAKDEVSVIITKSPCVLLDKSKKPLYTAHADKCKKCGMCMKPGCPAMTKREDGTILIDDTMCTGCGLCKSLCKFDAIELVSGGAK</sequence>
<evidence type="ECO:0000259" key="16">
    <source>
        <dbReference type="PROSITE" id="PS51379"/>
    </source>
</evidence>
<comment type="subunit">
    <text evidence="2">Heterodimer of the IorA and IorB subunits.</text>
</comment>
<dbReference type="GO" id="GO:0046872">
    <property type="term" value="F:metal ion binding"/>
    <property type="evidence" value="ECO:0007669"/>
    <property type="project" value="UniProtKB-UniRule"/>
</dbReference>
<gene>
    <name evidence="17" type="ORF">SAMN02745243_00166</name>
</gene>
<dbReference type="AlphaFoldDB" id="A0A1M6HVR7"/>
<dbReference type="InterPro" id="IPR009014">
    <property type="entry name" value="Transketo_C/PFOR_II"/>
</dbReference>
<dbReference type="Pfam" id="PF01855">
    <property type="entry name" value="POR_N"/>
    <property type="match status" value="1"/>
</dbReference>
<evidence type="ECO:0000256" key="8">
    <source>
        <dbReference type="ARBA" id="ARBA00022982"/>
    </source>
</evidence>
<dbReference type="EMBL" id="FQZY01000005">
    <property type="protein sequence ID" value="SHJ26204.1"/>
    <property type="molecule type" value="Genomic_DNA"/>
</dbReference>
<evidence type="ECO:0000256" key="12">
    <source>
        <dbReference type="ARBA" id="ARBA00030514"/>
    </source>
</evidence>
<comment type="function">
    <text evidence="1 14">Catalyzes the ferredoxin-dependent oxidative decarboxylation of arylpyruvates.</text>
</comment>
<feature type="binding site" evidence="15">
    <location>
        <position position="575"/>
    </location>
    <ligand>
        <name>[4Fe-4S] cluster</name>
        <dbReference type="ChEBI" id="CHEBI:49883"/>
        <label>1</label>
    </ligand>
</feature>
<dbReference type="InterPro" id="IPR017721">
    <property type="entry name" value="IorA"/>
</dbReference>
<keyword evidence="5 14" id="KW-0813">Transport</keyword>
<dbReference type="Proteomes" id="UP000184301">
    <property type="component" value="Unassembled WGS sequence"/>
</dbReference>
<dbReference type="PANTHER" id="PTHR43710">
    <property type="entry name" value="2-HYDROXYACYL-COA LYASE"/>
    <property type="match status" value="1"/>
</dbReference>
<dbReference type="CDD" id="cd07034">
    <property type="entry name" value="TPP_PYR_PFOR_IOR-alpha_like"/>
    <property type="match status" value="1"/>
</dbReference>
<feature type="binding site" evidence="15">
    <location>
        <position position="542"/>
    </location>
    <ligand>
        <name>[4Fe-4S] cluster</name>
        <dbReference type="ChEBI" id="CHEBI:49883"/>
        <label>1</label>
    </ligand>
</feature>
<dbReference type="InterPro" id="IPR002880">
    <property type="entry name" value="Pyrv_Fd/Flavodoxin_OxRdtase_N"/>
</dbReference>
<accession>A0A1M6HVR7</accession>
<evidence type="ECO:0000256" key="15">
    <source>
        <dbReference type="PIRSR" id="PIRSR006439-50"/>
    </source>
</evidence>
<dbReference type="EC" id="1.2.7.8" evidence="3 14"/>
<evidence type="ECO:0000256" key="11">
    <source>
        <dbReference type="ARBA" id="ARBA00023014"/>
    </source>
</evidence>
<dbReference type="InterPro" id="IPR017896">
    <property type="entry name" value="4Fe4S_Fe-S-bd"/>
</dbReference>
<keyword evidence="11 14" id="KW-0411">Iron-sulfur</keyword>